<sequence>MTRVLRKGVRDEQSENKAHFFWGAVGVAASLVLLLIAAALYTIPFGERTYTAEFGSAAGVKPGDEVRIAGIAVGSVRSVELAGAHVDVELSVRSDVFVGDASTVTVKLLTPIGGHYVMLTSHGDGELGSAPIPPERVELPYELSDAIESATPLVRDIDGSTLRETVAELDKAVSEQPQSTRAIVDNLSALTDTLATRSDQLERGLVVSDEYVGALAADRVMLTELVRELGTLTKGFGDKRVEVVSAFDLLGRMFELFHRPVVAFEKGLEPSIVQLEEITQKLFAQLGDVDGAITTMKESSDGLAALIGGGQGPVIDQSQDTVVGVGVCIPLPGRVC</sequence>
<keyword evidence="1" id="KW-0812">Transmembrane</keyword>
<dbReference type="RefSeq" id="WP_317548358.1">
    <property type="nucleotide sequence ID" value="NZ_JAWLKE010000004.1"/>
</dbReference>
<proteinExistence type="predicted"/>
<evidence type="ECO:0000259" key="2">
    <source>
        <dbReference type="Pfam" id="PF02470"/>
    </source>
</evidence>
<comment type="caution">
    <text evidence="3">The sequence shown here is derived from an EMBL/GenBank/DDBJ whole genome shotgun (WGS) entry which is preliminary data.</text>
</comment>
<dbReference type="Proteomes" id="UP001185899">
    <property type="component" value="Unassembled WGS sequence"/>
</dbReference>
<dbReference type="InterPro" id="IPR003399">
    <property type="entry name" value="Mce/MlaD"/>
</dbReference>
<evidence type="ECO:0000313" key="3">
    <source>
        <dbReference type="EMBL" id="MDV6231049.1"/>
    </source>
</evidence>
<dbReference type="EMBL" id="JAWLKE010000004">
    <property type="protein sequence ID" value="MDV6231049.1"/>
    <property type="molecule type" value="Genomic_DNA"/>
</dbReference>
<organism evidence="3 4">
    <name type="scientific">Rhodococcus cercidiphylli</name>
    <dbReference type="NCBI Taxonomy" id="489916"/>
    <lineage>
        <taxon>Bacteria</taxon>
        <taxon>Bacillati</taxon>
        <taxon>Actinomycetota</taxon>
        <taxon>Actinomycetes</taxon>
        <taxon>Mycobacteriales</taxon>
        <taxon>Nocardiaceae</taxon>
        <taxon>Rhodococcus</taxon>
    </lineage>
</organism>
<feature type="transmembrane region" description="Helical" evidence="1">
    <location>
        <begin position="20"/>
        <end position="41"/>
    </location>
</feature>
<dbReference type="PANTHER" id="PTHR33371">
    <property type="entry name" value="INTERMEMBRANE PHOSPHOLIPID TRANSPORT SYSTEM BINDING PROTEIN MLAD-RELATED"/>
    <property type="match status" value="1"/>
</dbReference>
<gene>
    <name evidence="3" type="ORF">R3P95_10860</name>
</gene>
<feature type="domain" description="Mce/MlaD" evidence="2">
    <location>
        <begin position="48"/>
        <end position="120"/>
    </location>
</feature>
<keyword evidence="4" id="KW-1185">Reference proteome</keyword>
<dbReference type="PANTHER" id="PTHR33371:SF18">
    <property type="entry name" value="MCE-FAMILY PROTEIN MCE3C"/>
    <property type="match status" value="1"/>
</dbReference>
<keyword evidence="1" id="KW-1133">Transmembrane helix</keyword>
<evidence type="ECO:0000313" key="4">
    <source>
        <dbReference type="Proteomes" id="UP001185899"/>
    </source>
</evidence>
<protein>
    <submittedName>
        <fullName evidence="3">MlaD family protein</fullName>
    </submittedName>
</protein>
<evidence type="ECO:0000256" key="1">
    <source>
        <dbReference type="SAM" id="Phobius"/>
    </source>
</evidence>
<keyword evidence="1" id="KW-0472">Membrane</keyword>
<dbReference type="Pfam" id="PF02470">
    <property type="entry name" value="MlaD"/>
    <property type="match status" value="1"/>
</dbReference>
<name>A0ABU4AXW1_9NOCA</name>
<dbReference type="InterPro" id="IPR052336">
    <property type="entry name" value="MlaD_Phospholipid_Transporter"/>
</dbReference>
<accession>A0ABU4AXW1</accession>
<reference evidence="3 4" key="1">
    <citation type="submission" date="2023-10" db="EMBL/GenBank/DDBJ databases">
        <title>Development of a sustainable strategy for remediation of hydrocarbon-contaminated territories based on the waste exchange concept.</title>
        <authorList>
            <person name="Krivoruchko A."/>
        </authorList>
    </citation>
    <scope>NUCLEOTIDE SEQUENCE [LARGE SCALE GENOMIC DNA]</scope>
    <source>
        <strain evidence="3 4">IEGM 1322</strain>
    </source>
</reference>